<dbReference type="Proteomes" id="UP001596527">
    <property type="component" value="Unassembled WGS sequence"/>
</dbReference>
<gene>
    <name evidence="1" type="ORF">ACFQWG_03150</name>
</gene>
<proteinExistence type="predicted"/>
<sequence>MKPMTAEDLLVGPRGARMCLEWAARCAREQPDDREAFGLDSALLDWELARAGSASTVVAFAIEEPEGMAGADILGALERKSPEPPDPGRIAGLVGAVRLREPDDREALELLAEVVAQACYWQPPDERDRVAALPQLRKPLRRAAEVIASAASTVWWTSPMERAGQWVQTFTEPGERPLWPGRPALAALKGWRARIPAEEARFEDWYRRDSRSLSGSWWSIEGFDLVSTTRALADGAPLGLWCVEDWMRPDRVLTQRIDTPGDVCVREIDGPADWADLCREHPVDVTWSRRGDWAECTGRAAGPWVLPDWAELAASGTDAVHLTVRGYLRCAGAVLDVDGARASTVAGWDPDRTFWLRDVGPAGRIAEWEPDGSAPGLAWRRRG</sequence>
<dbReference type="RefSeq" id="WP_380972020.1">
    <property type="nucleotide sequence ID" value="NZ_JBHTEF010000001.1"/>
</dbReference>
<name>A0ABW2SK46_9ACTO</name>
<protein>
    <submittedName>
        <fullName evidence="1">Uncharacterized protein</fullName>
    </submittedName>
</protein>
<organism evidence="1 2">
    <name type="scientific">Schaalia naturae</name>
    <dbReference type="NCBI Taxonomy" id="635203"/>
    <lineage>
        <taxon>Bacteria</taxon>
        <taxon>Bacillati</taxon>
        <taxon>Actinomycetota</taxon>
        <taxon>Actinomycetes</taxon>
        <taxon>Actinomycetales</taxon>
        <taxon>Actinomycetaceae</taxon>
        <taxon>Schaalia</taxon>
    </lineage>
</organism>
<comment type="caution">
    <text evidence="1">The sequence shown here is derived from an EMBL/GenBank/DDBJ whole genome shotgun (WGS) entry which is preliminary data.</text>
</comment>
<evidence type="ECO:0000313" key="2">
    <source>
        <dbReference type="Proteomes" id="UP001596527"/>
    </source>
</evidence>
<dbReference type="EMBL" id="JBHTEF010000001">
    <property type="protein sequence ID" value="MFC7580219.1"/>
    <property type="molecule type" value="Genomic_DNA"/>
</dbReference>
<keyword evidence="2" id="KW-1185">Reference proteome</keyword>
<accession>A0ABW2SK46</accession>
<evidence type="ECO:0000313" key="1">
    <source>
        <dbReference type="EMBL" id="MFC7580219.1"/>
    </source>
</evidence>
<reference evidence="2" key="1">
    <citation type="journal article" date="2019" name="Int. J. Syst. Evol. Microbiol.">
        <title>The Global Catalogue of Microorganisms (GCM) 10K type strain sequencing project: providing services to taxonomists for standard genome sequencing and annotation.</title>
        <authorList>
            <consortium name="The Broad Institute Genomics Platform"/>
            <consortium name="The Broad Institute Genome Sequencing Center for Infectious Disease"/>
            <person name="Wu L."/>
            <person name="Ma J."/>
        </authorList>
    </citation>
    <scope>NUCLEOTIDE SEQUENCE [LARGE SCALE GENOMIC DNA]</scope>
    <source>
        <strain evidence="2">CCUG 56698</strain>
    </source>
</reference>